<evidence type="ECO:0000313" key="1">
    <source>
        <dbReference type="EMBL" id="KAK3224804.1"/>
    </source>
</evidence>
<protein>
    <submittedName>
        <fullName evidence="1">Uncharacterized protein</fullName>
    </submittedName>
</protein>
<dbReference type="Proteomes" id="UP001281410">
    <property type="component" value="Unassembled WGS sequence"/>
</dbReference>
<gene>
    <name evidence="1" type="ORF">Dsin_004666</name>
</gene>
<comment type="caution">
    <text evidence="1">The sequence shown here is derived from an EMBL/GenBank/DDBJ whole genome shotgun (WGS) entry which is preliminary data.</text>
</comment>
<organism evidence="1 2">
    <name type="scientific">Dipteronia sinensis</name>
    <dbReference type="NCBI Taxonomy" id="43782"/>
    <lineage>
        <taxon>Eukaryota</taxon>
        <taxon>Viridiplantae</taxon>
        <taxon>Streptophyta</taxon>
        <taxon>Embryophyta</taxon>
        <taxon>Tracheophyta</taxon>
        <taxon>Spermatophyta</taxon>
        <taxon>Magnoliopsida</taxon>
        <taxon>eudicotyledons</taxon>
        <taxon>Gunneridae</taxon>
        <taxon>Pentapetalae</taxon>
        <taxon>rosids</taxon>
        <taxon>malvids</taxon>
        <taxon>Sapindales</taxon>
        <taxon>Sapindaceae</taxon>
        <taxon>Hippocastanoideae</taxon>
        <taxon>Acereae</taxon>
        <taxon>Dipteronia</taxon>
    </lineage>
</organism>
<proteinExistence type="predicted"/>
<sequence>MSSFLWKSLFWGRGLLEYGIRWRVGDGTKIAVYKDRWISKTSTLKVISPSNLGENVTVQQLILLSGGWDVWLVTDNFTEEDREAILSLHMGISRVEDTVMWHYEQCGSYSVKLGD</sequence>
<keyword evidence="2" id="KW-1185">Reference proteome</keyword>
<accession>A0AAE0AWB8</accession>
<evidence type="ECO:0000313" key="2">
    <source>
        <dbReference type="Proteomes" id="UP001281410"/>
    </source>
</evidence>
<dbReference type="EMBL" id="JANJYJ010000002">
    <property type="protein sequence ID" value="KAK3224804.1"/>
    <property type="molecule type" value="Genomic_DNA"/>
</dbReference>
<name>A0AAE0AWB8_9ROSI</name>
<dbReference type="AlphaFoldDB" id="A0AAE0AWB8"/>
<reference evidence="1" key="1">
    <citation type="journal article" date="2023" name="Plant J.">
        <title>Genome sequences and population genomics provide insights into the demographic history, inbreeding, and mutation load of two 'living fossil' tree species of Dipteronia.</title>
        <authorList>
            <person name="Feng Y."/>
            <person name="Comes H.P."/>
            <person name="Chen J."/>
            <person name="Zhu S."/>
            <person name="Lu R."/>
            <person name="Zhang X."/>
            <person name="Li P."/>
            <person name="Qiu J."/>
            <person name="Olsen K.M."/>
            <person name="Qiu Y."/>
        </authorList>
    </citation>
    <scope>NUCLEOTIDE SEQUENCE</scope>
    <source>
        <strain evidence="1">NBL</strain>
    </source>
</reference>